<evidence type="ECO:0000313" key="2">
    <source>
        <dbReference type="EMBL" id="GAA2162854.1"/>
    </source>
</evidence>
<comment type="caution">
    <text evidence="2">The sequence shown here is derived from an EMBL/GenBank/DDBJ whole genome shotgun (WGS) entry which is preliminary data.</text>
</comment>
<accession>A0ABP5M406</accession>
<proteinExistence type="predicted"/>
<organism evidence="2 3">
    <name type="scientific">Actinomadura napierensis</name>
    <dbReference type="NCBI Taxonomy" id="267854"/>
    <lineage>
        <taxon>Bacteria</taxon>
        <taxon>Bacillati</taxon>
        <taxon>Actinomycetota</taxon>
        <taxon>Actinomycetes</taxon>
        <taxon>Streptosporangiales</taxon>
        <taxon>Thermomonosporaceae</taxon>
        <taxon>Actinomadura</taxon>
    </lineage>
</organism>
<keyword evidence="3" id="KW-1185">Reference proteome</keyword>
<gene>
    <name evidence="2" type="ORF">GCM10009727_78620</name>
</gene>
<sequence length="244" mass="27424">MDPVNPKVKERRSPVRPPGEGKGAWLATLEQGANLLQDRAPLKDFDVYVVGFHCAKDEPDAQMEAHHYCKVVNDDMLQCVLFDGNTRDANLIGIEYIVSESLFASLDEPEKAYWHPHNFEILSGQLSAPGLPDVAEKAFLKLLMNSYGKTWHTWHTGRHDEGPGHAMPVGEPKLMWSFNREGECDEALKRDRDETMRLDTAKKSRERQEFVPLAHPQCGVDAMRDQFSGTTPIPGVTDVDGRAE</sequence>
<dbReference type="Proteomes" id="UP001501020">
    <property type="component" value="Unassembled WGS sequence"/>
</dbReference>
<dbReference type="PANTHER" id="PTHR31360:SF0">
    <property type="entry name" value="OIL BODY-ASSOCIATED PROTEIN 1B"/>
    <property type="match status" value="1"/>
</dbReference>
<protein>
    <submittedName>
        <fullName evidence="2">OBAP family protein</fullName>
    </submittedName>
</protein>
<evidence type="ECO:0000256" key="1">
    <source>
        <dbReference type="SAM" id="MobiDB-lite"/>
    </source>
</evidence>
<dbReference type="PANTHER" id="PTHR31360">
    <property type="match status" value="1"/>
</dbReference>
<feature type="region of interest" description="Disordered" evidence="1">
    <location>
        <begin position="224"/>
        <end position="244"/>
    </location>
</feature>
<name>A0ABP5M406_9ACTN</name>
<dbReference type="EMBL" id="BAAAMR010000107">
    <property type="protein sequence ID" value="GAA2162854.1"/>
    <property type="molecule type" value="Genomic_DNA"/>
</dbReference>
<dbReference type="InterPro" id="IPR010686">
    <property type="entry name" value="OBAP-like"/>
</dbReference>
<evidence type="ECO:0000313" key="3">
    <source>
        <dbReference type="Proteomes" id="UP001501020"/>
    </source>
</evidence>
<dbReference type="Pfam" id="PF06884">
    <property type="entry name" value="DUF1264"/>
    <property type="match status" value="1"/>
</dbReference>
<feature type="region of interest" description="Disordered" evidence="1">
    <location>
        <begin position="1"/>
        <end position="23"/>
    </location>
</feature>
<reference evidence="3" key="1">
    <citation type="journal article" date="2019" name="Int. J. Syst. Evol. Microbiol.">
        <title>The Global Catalogue of Microorganisms (GCM) 10K type strain sequencing project: providing services to taxonomists for standard genome sequencing and annotation.</title>
        <authorList>
            <consortium name="The Broad Institute Genomics Platform"/>
            <consortium name="The Broad Institute Genome Sequencing Center for Infectious Disease"/>
            <person name="Wu L."/>
            <person name="Ma J."/>
        </authorList>
    </citation>
    <scope>NUCLEOTIDE SEQUENCE [LARGE SCALE GENOMIC DNA]</scope>
    <source>
        <strain evidence="3">JCM 13850</strain>
    </source>
</reference>